<comment type="caution">
    <text evidence="1">The sequence shown here is derived from an EMBL/GenBank/DDBJ whole genome shotgun (WGS) entry which is preliminary data.</text>
</comment>
<sequence>MCASAIVPNLLAQQDPTAGQLQARMLADGDEPDNTEVEQFCERARELFRAITDSSVEDRS</sequence>
<dbReference type="RefSeq" id="WP_152772659.1">
    <property type="nucleotide sequence ID" value="NZ_VJZC01000122.1"/>
</dbReference>
<name>A0A5N8XJ73_9ACTN</name>
<dbReference type="AlphaFoldDB" id="A0A5N8XJ73"/>
<gene>
    <name evidence="1" type="ORF">FNH08_18845</name>
</gene>
<dbReference type="Proteomes" id="UP000400924">
    <property type="component" value="Unassembled WGS sequence"/>
</dbReference>
<keyword evidence="2" id="KW-1185">Reference proteome</keyword>
<protein>
    <submittedName>
        <fullName evidence="1">Uncharacterized protein</fullName>
    </submittedName>
</protein>
<accession>A0A5N8XJ73</accession>
<dbReference type="EMBL" id="VJZC01000122">
    <property type="protein sequence ID" value="MPY59146.1"/>
    <property type="molecule type" value="Genomic_DNA"/>
</dbReference>
<proteinExistence type="predicted"/>
<dbReference type="OrthoDB" id="3690933at2"/>
<evidence type="ECO:0000313" key="2">
    <source>
        <dbReference type="Proteomes" id="UP000400924"/>
    </source>
</evidence>
<evidence type="ECO:0000313" key="1">
    <source>
        <dbReference type="EMBL" id="MPY59146.1"/>
    </source>
</evidence>
<organism evidence="1 2">
    <name type="scientific">Streptomyces spongiae</name>
    <dbReference type="NCBI Taxonomy" id="565072"/>
    <lineage>
        <taxon>Bacteria</taxon>
        <taxon>Bacillati</taxon>
        <taxon>Actinomycetota</taxon>
        <taxon>Actinomycetes</taxon>
        <taxon>Kitasatosporales</taxon>
        <taxon>Streptomycetaceae</taxon>
        <taxon>Streptomyces</taxon>
    </lineage>
</organism>
<reference evidence="1 2" key="1">
    <citation type="submission" date="2019-07" db="EMBL/GenBank/DDBJ databases">
        <title>New species of Amycolatopsis and Streptomyces.</title>
        <authorList>
            <person name="Duangmal K."/>
            <person name="Teo W.F.A."/>
            <person name="Lipun K."/>
        </authorList>
    </citation>
    <scope>NUCLEOTIDE SEQUENCE [LARGE SCALE GENOMIC DNA]</scope>
    <source>
        <strain evidence="1 2">NBRC 106415</strain>
    </source>
</reference>